<organism evidence="1 2">
    <name type="scientific">Gibberella moniliformis (strain M3125 / FGSC 7600)</name>
    <name type="common">Maize ear and stalk rot fungus</name>
    <name type="synonym">Fusarium verticillioides</name>
    <dbReference type="NCBI Taxonomy" id="334819"/>
    <lineage>
        <taxon>Eukaryota</taxon>
        <taxon>Fungi</taxon>
        <taxon>Dikarya</taxon>
        <taxon>Ascomycota</taxon>
        <taxon>Pezizomycotina</taxon>
        <taxon>Sordariomycetes</taxon>
        <taxon>Hypocreomycetidae</taxon>
        <taxon>Hypocreales</taxon>
        <taxon>Nectriaceae</taxon>
        <taxon>Fusarium</taxon>
        <taxon>Fusarium fujikuroi species complex</taxon>
    </lineage>
</organism>
<gene>
    <name evidence="1" type="ORF">FVEG_00601</name>
</gene>
<protein>
    <submittedName>
        <fullName evidence="1">Uncharacterized protein</fullName>
    </submittedName>
</protein>
<dbReference type="EMBL" id="DS022242">
    <property type="protein sequence ID" value="EWG36687.1"/>
    <property type="molecule type" value="Genomic_DNA"/>
</dbReference>
<proteinExistence type="predicted"/>
<evidence type="ECO:0000313" key="2">
    <source>
        <dbReference type="Proteomes" id="UP000009096"/>
    </source>
</evidence>
<keyword evidence="2" id="KW-1185">Reference proteome</keyword>
<evidence type="ECO:0000313" key="1">
    <source>
        <dbReference type="EMBL" id="EWG36687.1"/>
    </source>
</evidence>
<reference evidence="1 2" key="1">
    <citation type="journal article" date="2010" name="Nature">
        <title>Comparative genomics reveals mobile pathogenicity chromosomes in Fusarium.</title>
        <authorList>
            <person name="Ma L.J."/>
            <person name="van der Does H.C."/>
            <person name="Borkovich K.A."/>
            <person name="Coleman J.J."/>
            <person name="Daboussi M.J."/>
            <person name="Di Pietro A."/>
            <person name="Dufresne M."/>
            <person name="Freitag M."/>
            <person name="Grabherr M."/>
            <person name="Henrissat B."/>
            <person name="Houterman P.M."/>
            <person name="Kang S."/>
            <person name="Shim W.B."/>
            <person name="Woloshuk C."/>
            <person name="Xie X."/>
            <person name="Xu J.R."/>
            <person name="Antoniw J."/>
            <person name="Baker S.E."/>
            <person name="Bluhm B.H."/>
            <person name="Breakspear A."/>
            <person name="Brown D.W."/>
            <person name="Butchko R.A."/>
            <person name="Chapman S."/>
            <person name="Coulson R."/>
            <person name="Coutinho P.M."/>
            <person name="Danchin E.G."/>
            <person name="Diener A."/>
            <person name="Gale L.R."/>
            <person name="Gardiner D.M."/>
            <person name="Goff S."/>
            <person name="Hammond-Kosack K.E."/>
            <person name="Hilburn K."/>
            <person name="Hua-Van A."/>
            <person name="Jonkers W."/>
            <person name="Kazan K."/>
            <person name="Kodira C.D."/>
            <person name="Koehrsen M."/>
            <person name="Kumar L."/>
            <person name="Lee Y.H."/>
            <person name="Li L."/>
            <person name="Manners J.M."/>
            <person name="Miranda-Saavedra D."/>
            <person name="Mukherjee M."/>
            <person name="Park G."/>
            <person name="Park J."/>
            <person name="Park S.Y."/>
            <person name="Proctor R.H."/>
            <person name="Regev A."/>
            <person name="Ruiz-Roldan M.C."/>
            <person name="Sain D."/>
            <person name="Sakthikumar S."/>
            <person name="Sykes S."/>
            <person name="Schwartz D.C."/>
            <person name="Turgeon B.G."/>
            <person name="Wapinski I."/>
            <person name="Yoder O."/>
            <person name="Young S."/>
            <person name="Zeng Q."/>
            <person name="Zhou S."/>
            <person name="Galagan J."/>
            <person name="Cuomo C.A."/>
            <person name="Kistler H.C."/>
            <person name="Rep M."/>
        </authorList>
    </citation>
    <scope>NUCLEOTIDE SEQUENCE [LARGE SCALE GENOMIC DNA]</scope>
    <source>
        <strain evidence="2">M3125 / FGSC 7600</strain>
    </source>
</reference>
<name>W7LVW0_GIBM7</name>
<sequence length="118" mass="13209">MRILAWLDCRLNHLLVSGRGPVNSISVHPSLLHHSDARLQHQTNWIHDASEGTKSIDLNGSMQGKKVKGKKEPRYPLDLQLYAVPRLVGNTSPRVPRPLVKTQPCNFLSIAMATTRNL</sequence>
<dbReference type="EMBL" id="CM000578">
    <property type="protein sequence ID" value="EWG36687.1"/>
    <property type="molecule type" value="Genomic_DNA"/>
</dbReference>
<dbReference type="GeneID" id="30058961"/>
<dbReference type="VEuPathDB" id="FungiDB:FVEG_00601"/>
<dbReference type="AlphaFoldDB" id="W7LVW0"/>
<dbReference type="Proteomes" id="UP000009096">
    <property type="component" value="Chromosome 1"/>
</dbReference>
<dbReference type="KEGG" id="fvr:FVEG_00601"/>
<accession>W7LVW0</accession>
<dbReference type="RefSeq" id="XP_018742878.1">
    <property type="nucleotide sequence ID" value="XM_018887167.1"/>
</dbReference>
<dbReference type="HOGENOM" id="CLU_2073351_0_0_1"/>